<evidence type="ECO:0000313" key="1">
    <source>
        <dbReference type="EMBL" id="TVX96269.1"/>
    </source>
</evidence>
<dbReference type="EMBL" id="VNJJ01000017">
    <property type="protein sequence ID" value="TVX96269.1"/>
    <property type="molecule type" value="Genomic_DNA"/>
</dbReference>
<reference evidence="1 2" key="1">
    <citation type="submission" date="2019-07" db="EMBL/GenBank/DDBJ databases">
        <authorList>
            <person name="Kim J."/>
        </authorList>
    </citation>
    <scope>NUCLEOTIDE SEQUENCE [LARGE SCALE GENOMIC DNA]</scope>
    <source>
        <strain evidence="1 2">G13</strain>
    </source>
</reference>
<comment type="caution">
    <text evidence="1">The sequence shown here is derived from an EMBL/GenBank/DDBJ whole genome shotgun (WGS) entry which is preliminary data.</text>
</comment>
<proteinExistence type="predicted"/>
<evidence type="ECO:0000313" key="2">
    <source>
        <dbReference type="Proteomes" id="UP000316330"/>
    </source>
</evidence>
<sequence>MKKYIEFSFYLPFFDLIDDTDETSSLEELMRQFDLSLNIEGLDNQYLSYGDGAFRAGKGDIFVFFKKDDKESFILIDLFNDFTDQHNMVKLGVRCEVNKDKQIRNILSSIHSRAEIKSSLKESDDDLLKFEICNVDYPKEIRYGNQKYIINIYYNAI</sequence>
<keyword evidence="2" id="KW-1185">Reference proteome</keyword>
<dbReference type="RefSeq" id="WP_144706335.1">
    <property type="nucleotide sequence ID" value="NZ_VNJJ01000017.1"/>
</dbReference>
<dbReference type="Proteomes" id="UP000316330">
    <property type="component" value="Unassembled WGS sequence"/>
</dbReference>
<accession>A0A559J8P9</accession>
<organism evidence="1 2">
    <name type="scientific">Cohnella terricola</name>
    <dbReference type="NCBI Taxonomy" id="1289167"/>
    <lineage>
        <taxon>Bacteria</taxon>
        <taxon>Bacillati</taxon>
        <taxon>Bacillota</taxon>
        <taxon>Bacilli</taxon>
        <taxon>Bacillales</taxon>
        <taxon>Paenibacillaceae</taxon>
        <taxon>Cohnella</taxon>
    </lineage>
</organism>
<protein>
    <submittedName>
        <fullName evidence="1">Uncharacterized protein</fullName>
    </submittedName>
</protein>
<dbReference type="OrthoDB" id="2612044at2"/>
<gene>
    <name evidence="1" type="ORF">FPZ45_21425</name>
</gene>
<name>A0A559J8P9_9BACL</name>
<dbReference type="AlphaFoldDB" id="A0A559J8P9"/>